<reference evidence="1" key="1">
    <citation type="submission" date="2021-06" db="EMBL/GenBank/DDBJ databases">
        <authorList>
            <person name="Kallberg Y."/>
            <person name="Tangrot J."/>
            <person name="Rosling A."/>
        </authorList>
    </citation>
    <scope>NUCLEOTIDE SEQUENCE</scope>
    <source>
        <strain evidence="1">AU212A</strain>
    </source>
</reference>
<proteinExistence type="predicted"/>
<dbReference type="EMBL" id="CAJVPM010020656">
    <property type="protein sequence ID" value="CAG8636101.1"/>
    <property type="molecule type" value="Genomic_DNA"/>
</dbReference>
<evidence type="ECO:0000313" key="2">
    <source>
        <dbReference type="Proteomes" id="UP000789860"/>
    </source>
</evidence>
<gene>
    <name evidence="1" type="ORF">SCALOS_LOCUS8147</name>
</gene>
<feature type="non-terminal residue" evidence="1">
    <location>
        <position position="188"/>
    </location>
</feature>
<feature type="non-terminal residue" evidence="1">
    <location>
        <position position="1"/>
    </location>
</feature>
<sequence length="188" mass="19906">ITVFAASSNCSTNTANDPCVQSSNALKPCGASIPKTSSATTSTEVFRVTRANITNCACNQAFYNTLTLCAACLTTNTLDVHVIDLPTYKNDCISFGASFVENAGGNNFVLIAVFAAITVIAVSVVAALVTCQFCRRRKRQNQEAASRMNDTLVPESHYSGANIPPGHYPHSNVGYDTPSSAPPPQYST</sequence>
<accession>A0ACA9N5F3</accession>
<protein>
    <submittedName>
        <fullName evidence="1">8988_t:CDS:1</fullName>
    </submittedName>
</protein>
<organism evidence="1 2">
    <name type="scientific">Scutellospora calospora</name>
    <dbReference type="NCBI Taxonomy" id="85575"/>
    <lineage>
        <taxon>Eukaryota</taxon>
        <taxon>Fungi</taxon>
        <taxon>Fungi incertae sedis</taxon>
        <taxon>Mucoromycota</taxon>
        <taxon>Glomeromycotina</taxon>
        <taxon>Glomeromycetes</taxon>
        <taxon>Diversisporales</taxon>
        <taxon>Gigasporaceae</taxon>
        <taxon>Scutellospora</taxon>
    </lineage>
</organism>
<dbReference type="Proteomes" id="UP000789860">
    <property type="component" value="Unassembled WGS sequence"/>
</dbReference>
<evidence type="ECO:0000313" key="1">
    <source>
        <dbReference type="EMBL" id="CAG8636101.1"/>
    </source>
</evidence>
<comment type="caution">
    <text evidence="1">The sequence shown here is derived from an EMBL/GenBank/DDBJ whole genome shotgun (WGS) entry which is preliminary data.</text>
</comment>
<name>A0ACA9N5F3_9GLOM</name>
<keyword evidence="2" id="KW-1185">Reference proteome</keyword>